<name>A0A9W8A2N2_9FUNG</name>
<dbReference type="OrthoDB" id="10637926at2759"/>
<protein>
    <submittedName>
        <fullName evidence="1">Uncharacterized protein</fullName>
    </submittedName>
</protein>
<accession>A0A9W8A2N2</accession>
<dbReference type="EMBL" id="JANBPU010000023">
    <property type="protein sequence ID" value="KAJ1919684.1"/>
    <property type="molecule type" value="Genomic_DNA"/>
</dbReference>
<evidence type="ECO:0000313" key="1">
    <source>
        <dbReference type="EMBL" id="KAJ1919684.1"/>
    </source>
</evidence>
<keyword evidence="2" id="KW-1185">Reference proteome</keyword>
<evidence type="ECO:0000313" key="2">
    <source>
        <dbReference type="Proteomes" id="UP001150538"/>
    </source>
</evidence>
<dbReference type="Proteomes" id="UP001150538">
    <property type="component" value="Unassembled WGS sequence"/>
</dbReference>
<organism evidence="1 2">
    <name type="scientific">Mycoemilia scoparia</name>
    <dbReference type="NCBI Taxonomy" id="417184"/>
    <lineage>
        <taxon>Eukaryota</taxon>
        <taxon>Fungi</taxon>
        <taxon>Fungi incertae sedis</taxon>
        <taxon>Zoopagomycota</taxon>
        <taxon>Kickxellomycotina</taxon>
        <taxon>Kickxellomycetes</taxon>
        <taxon>Kickxellales</taxon>
        <taxon>Kickxellaceae</taxon>
        <taxon>Mycoemilia</taxon>
    </lineage>
</organism>
<proteinExistence type="predicted"/>
<sequence>MSGVRQCQYSHDLIPKDFQVRFKPAHMDKKINGVYRQILIAVADEMTPFTQNVQKSNYIRLSKATIEDFVLTLKHKKTRGAGRIVSGLTFRSDMNKHVEIILRLRVIITMLWMTQILNEMSDQDQDVSMANGNGHANKPQDSFMAISKEFQKETNLDNVFKLATEKGKNILGVQFILKYRNCSEEIDINTKSDTGILSKQWLEQHSCSGIWRFGNPFVRTIRGNTIDHEGQLSIYKHLDEVIAQPRSLDHPNESAMTKIVDEENNLKLSQLAIPVYDLDQLFGPALSKSIVSYIQDSFPLNTTLSSFQNHGTKGGMSYIAALCNPATVDLGAQFWRLKSYINT</sequence>
<dbReference type="AlphaFoldDB" id="A0A9W8A2N2"/>
<comment type="caution">
    <text evidence="1">The sequence shown here is derived from an EMBL/GenBank/DDBJ whole genome shotgun (WGS) entry which is preliminary data.</text>
</comment>
<reference evidence="1" key="1">
    <citation type="submission" date="2022-07" db="EMBL/GenBank/DDBJ databases">
        <title>Phylogenomic reconstructions and comparative analyses of Kickxellomycotina fungi.</title>
        <authorList>
            <person name="Reynolds N.K."/>
            <person name="Stajich J.E."/>
            <person name="Barry K."/>
            <person name="Grigoriev I.V."/>
            <person name="Crous P."/>
            <person name="Smith M.E."/>
        </authorList>
    </citation>
    <scope>NUCLEOTIDE SEQUENCE</scope>
    <source>
        <strain evidence="1">NBRC 100468</strain>
    </source>
</reference>
<gene>
    <name evidence="1" type="ORF">H4219_001825</name>
</gene>